<dbReference type="InterPro" id="IPR037066">
    <property type="entry name" value="Plug_dom_sf"/>
</dbReference>
<evidence type="ECO:0000256" key="7">
    <source>
        <dbReference type="ARBA" id="ARBA00023136"/>
    </source>
</evidence>
<dbReference type="InterPro" id="IPR000531">
    <property type="entry name" value="Beta-barrel_TonB"/>
</dbReference>
<evidence type="ECO:0000313" key="17">
    <source>
        <dbReference type="Proteomes" id="UP000515369"/>
    </source>
</evidence>
<dbReference type="PANTHER" id="PTHR30069:SF29">
    <property type="entry name" value="HEMOGLOBIN AND HEMOGLOBIN-HAPTOGLOBIN-BINDING PROTEIN 1-RELATED"/>
    <property type="match status" value="1"/>
</dbReference>
<organism evidence="16 17">
    <name type="scientific">Spirosoma foliorum</name>
    <dbReference type="NCBI Taxonomy" id="2710596"/>
    <lineage>
        <taxon>Bacteria</taxon>
        <taxon>Pseudomonadati</taxon>
        <taxon>Bacteroidota</taxon>
        <taxon>Cytophagia</taxon>
        <taxon>Cytophagales</taxon>
        <taxon>Cytophagaceae</taxon>
        <taxon>Spirosoma</taxon>
    </lineage>
</organism>
<keyword evidence="4 10" id="KW-0812">Transmembrane</keyword>
<dbReference type="InterPro" id="IPR013094">
    <property type="entry name" value="AB_hydrolase_3"/>
</dbReference>
<dbReference type="GO" id="GO:0016787">
    <property type="term" value="F:hydrolase activity"/>
    <property type="evidence" value="ECO:0007669"/>
    <property type="project" value="InterPro"/>
</dbReference>
<dbReference type="InterPro" id="IPR036942">
    <property type="entry name" value="Beta-barrel_TonB_sf"/>
</dbReference>
<dbReference type="PANTHER" id="PTHR30069">
    <property type="entry name" value="TONB-DEPENDENT OUTER MEMBRANE RECEPTOR"/>
    <property type="match status" value="1"/>
</dbReference>
<evidence type="ECO:0000256" key="1">
    <source>
        <dbReference type="ARBA" id="ARBA00004571"/>
    </source>
</evidence>
<evidence type="ECO:0000256" key="4">
    <source>
        <dbReference type="ARBA" id="ARBA00022692"/>
    </source>
</evidence>
<keyword evidence="17" id="KW-1185">Reference proteome</keyword>
<gene>
    <name evidence="16" type="ORF">H3H32_12385</name>
</gene>
<feature type="domain" description="TonB-dependent receptor plug" evidence="14">
    <location>
        <begin position="482"/>
        <end position="564"/>
    </location>
</feature>
<dbReference type="PROSITE" id="PS52016">
    <property type="entry name" value="TONB_DEPENDENT_REC_3"/>
    <property type="match status" value="1"/>
</dbReference>
<comment type="subcellular location">
    <subcellularLocation>
        <location evidence="1 10">Cell outer membrane</location>
        <topology evidence="1 10">Multi-pass membrane protein</topology>
    </subcellularLocation>
</comment>
<evidence type="ECO:0000256" key="12">
    <source>
        <dbReference type="SAM" id="SignalP"/>
    </source>
</evidence>
<evidence type="ECO:0000256" key="6">
    <source>
        <dbReference type="ARBA" id="ARBA00023077"/>
    </source>
</evidence>
<dbReference type="InterPro" id="IPR029058">
    <property type="entry name" value="AB_hydrolase_fold"/>
</dbReference>
<dbReference type="Pfam" id="PF00593">
    <property type="entry name" value="TonB_dep_Rec_b-barrel"/>
    <property type="match status" value="1"/>
</dbReference>
<evidence type="ECO:0000256" key="5">
    <source>
        <dbReference type="ARBA" id="ARBA00022729"/>
    </source>
</evidence>
<dbReference type="KEGG" id="sfol:H3H32_12385"/>
<feature type="domain" description="TonB-dependent receptor-like beta-barrel" evidence="13">
    <location>
        <begin position="641"/>
        <end position="1098"/>
    </location>
</feature>
<keyword evidence="2 10" id="KW-0813">Transport</keyword>
<feature type="chain" id="PRO_5028835175" evidence="12">
    <location>
        <begin position="22"/>
        <end position="1138"/>
    </location>
</feature>
<feature type="signal peptide" evidence="12">
    <location>
        <begin position="1"/>
        <end position="21"/>
    </location>
</feature>
<dbReference type="AlphaFoldDB" id="A0A7G5H3C9"/>
<evidence type="ECO:0000256" key="10">
    <source>
        <dbReference type="PROSITE-ProRule" id="PRU01360"/>
    </source>
</evidence>
<accession>A0A7G5H3C9</accession>
<dbReference type="GO" id="GO:0009279">
    <property type="term" value="C:cell outer membrane"/>
    <property type="evidence" value="ECO:0007669"/>
    <property type="project" value="UniProtKB-SubCell"/>
</dbReference>
<dbReference type="InterPro" id="IPR008969">
    <property type="entry name" value="CarboxyPept-like_regulatory"/>
</dbReference>
<feature type="domain" description="Alpha/beta hydrolase fold-3" evidence="15">
    <location>
        <begin position="142"/>
        <end position="201"/>
    </location>
</feature>
<dbReference type="GO" id="GO:0015344">
    <property type="term" value="F:siderophore uptake transmembrane transporter activity"/>
    <property type="evidence" value="ECO:0007669"/>
    <property type="project" value="TreeGrafter"/>
</dbReference>
<proteinExistence type="inferred from homology"/>
<name>A0A7G5H3C9_9BACT</name>
<dbReference type="InterPro" id="IPR012910">
    <property type="entry name" value="Plug_dom"/>
</dbReference>
<dbReference type="Pfam" id="PF13620">
    <property type="entry name" value="CarboxypepD_reg"/>
    <property type="match status" value="1"/>
</dbReference>
<comment type="similarity">
    <text evidence="10 11">Belongs to the TonB-dependent receptor family.</text>
</comment>
<sequence>MMNYTVFVLGLNLLASHLVQAQFVNQPPGNKALDSINRTNAEGIRPGSLLENNVLRITTSSKLAVFLPDSVLATGTAVLIFPKVRLTTQALDPESRTLVSRLTARGITVFVIPYRLAQGSVFPTTGQAPTLSPQDSLNVRAMALADGSNALSYLRQHALELGIKPDQIGVLGVSTGGTLALQLVYNSTKATRPNFVSLIQAEIGALAADSVPADAPGLFIVALSGATINHARQKAIQTAQLYQQWLQAGRSVELHSYELGSQRVGSTPLDSVPDTWLDQWTDWLSRQGYWQKRIVTQRHQPVAPNTAIIPNEPPVVLPTSPLSKTTTIVEAPAGSQQPPAPSRSGDLITAYKTPGASSDRNWLLSVNGTVRDSATGRVLARATVLIDYEKIGKGTATNEQGQFLVRLSPGKHAVVIRSVGYLPFRTTLYLRENTTLAVNLASVASQLEEVVVTSKGYDRTVRQPLLGVSQINIATLKKMPAALGEVDILRSLQMLPGVTSVGEAANGLNIRGGTTDQNLILLDDTPIFNPTHMFGLFSVFPPDAVSGLDLYKGNVPARYGGRAASVLDISLRNPDLKQLHLRGGVSLVANRLTLETPIIKDKLALMVSGRGAFNDFLLRAVSPRFDNIRAKFGDGTAKLFWRVNDRNTVTATSYYSQDLFQTNLVGSLSNVNAINTQYAQQTANGMVRWFHAINNRVNVQTTALVAQYIPRILSTEDSTANKVELKQSLLQRQIKSNLNYQLANQKIEIGISGLHYRLNPGELIPGSSRTVNYQKTPIENALELAIHVEDEISLSDKLAVSAGLRYSHFLNFGPSIVRRYANSDVADASAVVDSTVYRAGQLSKQYGGFEPRLGLRYTLTPTSSIKIGYNLMRQYVQVITNTITPLPTSRWKTSDAHIQPQVSQLWSAGYFRNSKNNLFELSAEVYWRSTQHILDYKPGANFLLEPYPETQLLPGRSKAYGLEVMVSKKKGELTGWVNYTFARTLNQVNQGVEFQQQINGGNWYRANYDRPHSLNMSLTINQGKTHSFSFNFSYSTGRPYTAPEGLIRYQGRTYPYYDERNQYRLPDYHRLDFAWNIYNPSMKNRRWQGHWTFTVYNLYGRKNVYSIFYRTEGQATNPYQLSIFGAPIPSLTYNFEFN</sequence>
<keyword evidence="6 11" id="KW-0798">TonB box</keyword>
<dbReference type="SUPFAM" id="SSF49464">
    <property type="entry name" value="Carboxypeptidase regulatory domain-like"/>
    <property type="match status" value="1"/>
</dbReference>
<evidence type="ECO:0000313" key="16">
    <source>
        <dbReference type="EMBL" id="QMW05621.1"/>
    </source>
</evidence>
<dbReference type="Pfam" id="PF07859">
    <property type="entry name" value="Abhydrolase_3"/>
    <property type="match status" value="1"/>
</dbReference>
<dbReference type="Pfam" id="PF07715">
    <property type="entry name" value="Plug"/>
    <property type="match status" value="1"/>
</dbReference>
<evidence type="ECO:0000256" key="9">
    <source>
        <dbReference type="ARBA" id="ARBA00023237"/>
    </source>
</evidence>
<reference evidence="16 17" key="1">
    <citation type="submission" date="2020-07" db="EMBL/GenBank/DDBJ databases">
        <title>Spirosoma foliorum sp. nov., isolated from the leaves on the Nejang mountain Korea, Republic of.</title>
        <authorList>
            <person name="Ho H."/>
            <person name="Lee Y.-J."/>
            <person name="Nurcahyanto D.-A."/>
            <person name="Kim S.-G."/>
        </authorList>
    </citation>
    <scope>NUCLEOTIDE SEQUENCE [LARGE SCALE GENOMIC DNA]</scope>
    <source>
        <strain evidence="16 17">PL0136</strain>
    </source>
</reference>
<evidence type="ECO:0000256" key="11">
    <source>
        <dbReference type="RuleBase" id="RU003357"/>
    </source>
</evidence>
<dbReference type="Gene3D" id="2.60.40.1120">
    <property type="entry name" value="Carboxypeptidase-like, regulatory domain"/>
    <property type="match status" value="1"/>
</dbReference>
<evidence type="ECO:0000259" key="14">
    <source>
        <dbReference type="Pfam" id="PF07715"/>
    </source>
</evidence>
<protein>
    <submittedName>
        <fullName evidence="16">TonB-dependent receptor</fullName>
    </submittedName>
</protein>
<dbReference type="Gene3D" id="2.170.130.10">
    <property type="entry name" value="TonB-dependent receptor, plug domain"/>
    <property type="match status" value="1"/>
</dbReference>
<evidence type="ECO:0000259" key="15">
    <source>
        <dbReference type="Pfam" id="PF07859"/>
    </source>
</evidence>
<dbReference type="GO" id="GO:0044718">
    <property type="term" value="P:siderophore transmembrane transport"/>
    <property type="evidence" value="ECO:0007669"/>
    <property type="project" value="TreeGrafter"/>
</dbReference>
<keyword evidence="7 10" id="KW-0472">Membrane</keyword>
<keyword evidence="3 10" id="KW-1134">Transmembrane beta strand</keyword>
<dbReference type="EMBL" id="CP059732">
    <property type="protein sequence ID" value="QMW05621.1"/>
    <property type="molecule type" value="Genomic_DNA"/>
</dbReference>
<keyword evidence="8 16" id="KW-0675">Receptor</keyword>
<evidence type="ECO:0000256" key="2">
    <source>
        <dbReference type="ARBA" id="ARBA00022448"/>
    </source>
</evidence>
<evidence type="ECO:0000256" key="3">
    <source>
        <dbReference type="ARBA" id="ARBA00022452"/>
    </source>
</evidence>
<evidence type="ECO:0000256" key="8">
    <source>
        <dbReference type="ARBA" id="ARBA00023170"/>
    </source>
</evidence>
<dbReference type="SUPFAM" id="SSF53474">
    <property type="entry name" value="alpha/beta-Hydrolases"/>
    <property type="match status" value="1"/>
</dbReference>
<evidence type="ECO:0000259" key="13">
    <source>
        <dbReference type="Pfam" id="PF00593"/>
    </source>
</evidence>
<keyword evidence="9 10" id="KW-0998">Cell outer membrane</keyword>
<dbReference type="SUPFAM" id="SSF56935">
    <property type="entry name" value="Porins"/>
    <property type="match status" value="1"/>
</dbReference>
<dbReference type="Proteomes" id="UP000515369">
    <property type="component" value="Chromosome"/>
</dbReference>
<dbReference type="Gene3D" id="3.40.50.1820">
    <property type="entry name" value="alpha/beta hydrolase"/>
    <property type="match status" value="1"/>
</dbReference>
<keyword evidence="5 12" id="KW-0732">Signal</keyword>
<dbReference type="Gene3D" id="2.40.170.20">
    <property type="entry name" value="TonB-dependent receptor, beta-barrel domain"/>
    <property type="match status" value="1"/>
</dbReference>
<dbReference type="InterPro" id="IPR039426">
    <property type="entry name" value="TonB-dep_rcpt-like"/>
</dbReference>